<accession>A0ABD2VTE9</accession>
<name>A0ABD2VTE9_9HYME</name>
<evidence type="ECO:0000313" key="3">
    <source>
        <dbReference type="Proteomes" id="UP001627154"/>
    </source>
</evidence>
<dbReference type="Proteomes" id="UP001627154">
    <property type="component" value="Unassembled WGS sequence"/>
</dbReference>
<dbReference type="AlphaFoldDB" id="A0ABD2VTE9"/>
<dbReference type="EMBL" id="JBJJXI010000181">
    <property type="protein sequence ID" value="KAL3383822.1"/>
    <property type="molecule type" value="Genomic_DNA"/>
</dbReference>
<feature type="chain" id="PRO_5044831173" description="Cysteine rich secreted protein" evidence="1">
    <location>
        <begin position="20"/>
        <end position="78"/>
    </location>
</feature>
<sequence>MRVITFILGVILILTVVSAQENEEPTCSPWLGYCSVHGDCCRDLTCLGYNRKCVPIYGIKIPGQDTRPIGPPPYPPQQ</sequence>
<comment type="caution">
    <text evidence="2">The sequence shown here is derived from an EMBL/GenBank/DDBJ whole genome shotgun (WGS) entry which is preliminary data.</text>
</comment>
<feature type="signal peptide" evidence="1">
    <location>
        <begin position="1"/>
        <end position="19"/>
    </location>
</feature>
<evidence type="ECO:0008006" key="4">
    <source>
        <dbReference type="Google" id="ProtNLM"/>
    </source>
</evidence>
<gene>
    <name evidence="2" type="ORF">TKK_020192</name>
</gene>
<organism evidence="2 3">
    <name type="scientific">Trichogramma kaykai</name>
    <dbReference type="NCBI Taxonomy" id="54128"/>
    <lineage>
        <taxon>Eukaryota</taxon>
        <taxon>Metazoa</taxon>
        <taxon>Ecdysozoa</taxon>
        <taxon>Arthropoda</taxon>
        <taxon>Hexapoda</taxon>
        <taxon>Insecta</taxon>
        <taxon>Pterygota</taxon>
        <taxon>Neoptera</taxon>
        <taxon>Endopterygota</taxon>
        <taxon>Hymenoptera</taxon>
        <taxon>Apocrita</taxon>
        <taxon>Proctotrupomorpha</taxon>
        <taxon>Chalcidoidea</taxon>
        <taxon>Trichogrammatidae</taxon>
        <taxon>Trichogramma</taxon>
    </lineage>
</organism>
<reference evidence="2 3" key="1">
    <citation type="journal article" date="2024" name="bioRxiv">
        <title>A reference genome for Trichogramma kaykai: A tiny desert-dwelling parasitoid wasp with competing sex-ratio distorters.</title>
        <authorList>
            <person name="Culotta J."/>
            <person name="Lindsey A.R."/>
        </authorList>
    </citation>
    <scope>NUCLEOTIDE SEQUENCE [LARGE SCALE GENOMIC DNA]</scope>
    <source>
        <strain evidence="2 3">KSX58</strain>
    </source>
</reference>
<keyword evidence="3" id="KW-1185">Reference proteome</keyword>
<evidence type="ECO:0000256" key="1">
    <source>
        <dbReference type="SAM" id="SignalP"/>
    </source>
</evidence>
<keyword evidence="1" id="KW-0732">Signal</keyword>
<protein>
    <recommendedName>
        <fullName evidence="4">Cysteine rich secreted protein</fullName>
    </recommendedName>
</protein>
<proteinExistence type="predicted"/>
<evidence type="ECO:0000313" key="2">
    <source>
        <dbReference type="EMBL" id="KAL3383822.1"/>
    </source>
</evidence>